<dbReference type="AlphaFoldDB" id="A0A813IFB3"/>
<dbReference type="Proteomes" id="UP000626109">
    <property type="component" value="Unassembled WGS sequence"/>
</dbReference>
<accession>A0A813IFB3</accession>
<evidence type="ECO:0000256" key="1">
    <source>
        <dbReference type="SAM" id="MobiDB-lite"/>
    </source>
</evidence>
<feature type="region of interest" description="Disordered" evidence="1">
    <location>
        <begin position="200"/>
        <end position="269"/>
    </location>
</feature>
<organism evidence="3 4">
    <name type="scientific">Polarella glacialis</name>
    <name type="common">Dinoflagellate</name>
    <dbReference type="NCBI Taxonomy" id="89957"/>
    <lineage>
        <taxon>Eukaryota</taxon>
        <taxon>Sar</taxon>
        <taxon>Alveolata</taxon>
        <taxon>Dinophyceae</taxon>
        <taxon>Suessiales</taxon>
        <taxon>Suessiaceae</taxon>
        <taxon>Polarella</taxon>
    </lineage>
</organism>
<reference evidence="3" key="1">
    <citation type="submission" date="2021-02" db="EMBL/GenBank/DDBJ databases">
        <authorList>
            <person name="Dougan E. K."/>
            <person name="Rhodes N."/>
            <person name="Thang M."/>
            <person name="Chan C."/>
        </authorList>
    </citation>
    <scope>NUCLEOTIDE SEQUENCE</scope>
</reference>
<feature type="compositionally biased region" description="Acidic residues" evidence="1">
    <location>
        <begin position="200"/>
        <end position="209"/>
    </location>
</feature>
<name>A0A813IFB3_POLGL</name>
<sequence>METPPAPRQEFQQIRPKSPSGRSTRKKRGGGGIVSSSSTLGSISQDFSTASTLDNVGPVQAPPPIAGRKPRPGKNNFLRPVTRFPVLPFYSPPFISAARPSVRSAAGLFSGELADATMTTSLSSLPEDLSKSSSTTPSQIIPVRRQSEVLSSRLNVHRPNRKQRLQSALLFGQSHDMRDRHRTVECTSMDTGLVLDEYDDESGAEDEEGYLSQTDSEGESAECEGIAEGREGEEEGTSSYSTSSYSTSSGGSGSSLGDQGQAAARSSDC</sequence>
<feature type="compositionally biased region" description="Polar residues" evidence="1">
    <location>
        <begin position="45"/>
        <end position="54"/>
    </location>
</feature>
<feature type="compositionally biased region" description="Low complexity" evidence="1">
    <location>
        <begin position="237"/>
        <end position="249"/>
    </location>
</feature>
<dbReference type="EMBL" id="CAJNNW010007972">
    <property type="protein sequence ID" value="CAE8649643.1"/>
    <property type="molecule type" value="Genomic_DNA"/>
</dbReference>
<feature type="compositionally biased region" description="Low complexity" evidence="1">
    <location>
        <begin position="34"/>
        <end position="44"/>
    </location>
</feature>
<evidence type="ECO:0000313" key="5">
    <source>
        <dbReference type="Proteomes" id="UP000654075"/>
    </source>
</evidence>
<proteinExistence type="predicted"/>
<dbReference type="EMBL" id="CAJNNV010029617">
    <property type="protein sequence ID" value="CAE8629228.1"/>
    <property type="molecule type" value="Genomic_DNA"/>
</dbReference>
<keyword evidence="5" id="KW-1185">Reference proteome</keyword>
<evidence type="ECO:0000313" key="3">
    <source>
        <dbReference type="EMBL" id="CAE8649643.1"/>
    </source>
</evidence>
<evidence type="ECO:0000313" key="4">
    <source>
        <dbReference type="Proteomes" id="UP000626109"/>
    </source>
</evidence>
<dbReference type="Proteomes" id="UP000654075">
    <property type="component" value="Unassembled WGS sequence"/>
</dbReference>
<gene>
    <name evidence="2" type="ORF">PGLA1383_LOCUS45766</name>
    <name evidence="3" type="ORF">PGLA2088_LOCUS7609</name>
</gene>
<comment type="caution">
    <text evidence="3">The sequence shown here is derived from an EMBL/GenBank/DDBJ whole genome shotgun (WGS) entry which is preliminary data.</text>
</comment>
<protein>
    <submittedName>
        <fullName evidence="3">Uncharacterized protein</fullName>
    </submittedName>
</protein>
<feature type="region of interest" description="Disordered" evidence="1">
    <location>
        <begin position="1"/>
        <end position="77"/>
    </location>
</feature>
<evidence type="ECO:0000313" key="2">
    <source>
        <dbReference type="EMBL" id="CAE8629228.1"/>
    </source>
</evidence>